<evidence type="ECO:0000313" key="4">
    <source>
        <dbReference type="Proteomes" id="UP000294958"/>
    </source>
</evidence>
<dbReference type="Pfam" id="PF01402">
    <property type="entry name" value="RHH_1"/>
    <property type="match status" value="1"/>
</dbReference>
<comment type="caution">
    <text evidence="3">The sequence shown here is derived from an EMBL/GenBank/DDBJ whole genome shotgun (WGS) entry which is preliminary data.</text>
</comment>
<dbReference type="InterPro" id="IPR002145">
    <property type="entry name" value="CopG"/>
</dbReference>
<gene>
    <name evidence="3" type="ORF">DES43_14520</name>
</gene>
<sequence>MAKTKATAQDFLSKMKLPEQESEESAPIAAEGAQIEPRRTAGRAGRKHIGGYCDQDTVEKVALLRARLGLDNSQLIKRAIDELYSREGAARKFGDR</sequence>
<feature type="region of interest" description="Disordered" evidence="1">
    <location>
        <begin position="1"/>
        <end position="49"/>
    </location>
</feature>
<evidence type="ECO:0000256" key="1">
    <source>
        <dbReference type="SAM" id="MobiDB-lite"/>
    </source>
</evidence>
<protein>
    <submittedName>
        <fullName evidence="3">Ribbon-helix-helix CopG family protein</fullName>
    </submittedName>
</protein>
<evidence type="ECO:0000313" key="3">
    <source>
        <dbReference type="EMBL" id="TDR30382.1"/>
    </source>
</evidence>
<name>A0A4R6Y2A0_9HYPH</name>
<dbReference type="GO" id="GO:0006355">
    <property type="term" value="P:regulation of DNA-templated transcription"/>
    <property type="evidence" value="ECO:0007669"/>
    <property type="project" value="InterPro"/>
</dbReference>
<organism evidence="3 4">
    <name type="scientific">Aquamicrobium defluvii</name>
    <dbReference type="NCBI Taxonomy" id="69279"/>
    <lineage>
        <taxon>Bacteria</taxon>
        <taxon>Pseudomonadati</taxon>
        <taxon>Pseudomonadota</taxon>
        <taxon>Alphaproteobacteria</taxon>
        <taxon>Hyphomicrobiales</taxon>
        <taxon>Phyllobacteriaceae</taxon>
        <taxon>Aquamicrobium</taxon>
    </lineage>
</organism>
<feature type="compositionally biased region" description="Basic residues" evidence="1">
    <location>
        <begin position="40"/>
        <end position="49"/>
    </location>
</feature>
<proteinExistence type="predicted"/>
<dbReference type="AlphaFoldDB" id="A0A4R6Y2A0"/>
<accession>A0A4R6Y2A0</accession>
<evidence type="ECO:0000259" key="2">
    <source>
        <dbReference type="Pfam" id="PF01402"/>
    </source>
</evidence>
<feature type="domain" description="Ribbon-helix-helix protein CopG" evidence="2">
    <location>
        <begin position="52"/>
        <end position="87"/>
    </location>
</feature>
<reference evidence="3 4" key="1">
    <citation type="submission" date="2019-03" db="EMBL/GenBank/DDBJ databases">
        <title>Genomic Encyclopedia of Type Strains, Phase IV (KMG-IV): sequencing the most valuable type-strain genomes for metagenomic binning, comparative biology and taxonomic classification.</title>
        <authorList>
            <person name="Goeker M."/>
        </authorList>
    </citation>
    <scope>NUCLEOTIDE SEQUENCE [LARGE SCALE GENOMIC DNA]</scope>
    <source>
        <strain evidence="3 4">DSM 11603</strain>
    </source>
</reference>
<dbReference type="Proteomes" id="UP000294958">
    <property type="component" value="Unassembled WGS sequence"/>
</dbReference>
<dbReference type="RefSeq" id="WP_239025373.1">
    <property type="nucleotide sequence ID" value="NZ_SNZF01000045.1"/>
</dbReference>
<dbReference type="EMBL" id="SNZF01000045">
    <property type="protein sequence ID" value="TDR30382.1"/>
    <property type="molecule type" value="Genomic_DNA"/>
</dbReference>
<keyword evidence="4" id="KW-1185">Reference proteome</keyword>